<dbReference type="Pfam" id="PF01381">
    <property type="entry name" value="HTH_3"/>
    <property type="match status" value="1"/>
</dbReference>
<dbReference type="Proteomes" id="UP000326779">
    <property type="component" value="Chromosome"/>
</dbReference>
<protein>
    <submittedName>
        <fullName evidence="2">Helix-turn-helix domain-containing protein</fullName>
    </submittedName>
</protein>
<dbReference type="Gene3D" id="1.10.260.40">
    <property type="entry name" value="lambda repressor-like DNA-binding domains"/>
    <property type="match status" value="1"/>
</dbReference>
<dbReference type="SMART" id="SM00530">
    <property type="entry name" value="HTH_XRE"/>
    <property type="match status" value="1"/>
</dbReference>
<accession>A0A5P8Q6K0</accession>
<gene>
    <name evidence="2" type="ORF">D1010_03095</name>
</gene>
<dbReference type="InterPro" id="IPR001387">
    <property type="entry name" value="Cro/C1-type_HTH"/>
</dbReference>
<dbReference type="PANTHER" id="PTHR46558">
    <property type="entry name" value="TRACRIPTIONAL REGULATORY PROTEIN-RELATED-RELATED"/>
    <property type="match status" value="1"/>
</dbReference>
<evidence type="ECO:0000313" key="2">
    <source>
        <dbReference type="EMBL" id="QFR22508.1"/>
    </source>
</evidence>
<proteinExistence type="predicted"/>
<dbReference type="PANTHER" id="PTHR46558:SF4">
    <property type="entry name" value="DNA-BIDING PHAGE PROTEIN"/>
    <property type="match status" value="1"/>
</dbReference>
<keyword evidence="1" id="KW-0238">DNA-binding</keyword>
<dbReference type="InterPro" id="IPR010982">
    <property type="entry name" value="Lambda_DNA-bd_dom_sf"/>
</dbReference>
<dbReference type="RefSeq" id="WP_035439868.1">
    <property type="nucleotide sequence ID" value="NZ_CP045143.1"/>
</dbReference>
<name>A0A5P8Q6K0_9LACO</name>
<dbReference type="KEGG" id="lhb:D1010_03095"/>
<dbReference type="EMBL" id="CP045143">
    <property type="protein sequence ID" value="QFR22508.1"/>
    <property type="molecule type" value="Genomic_DNA"/>
</dbReference>
<evidence type="ECO:0000256" key="1">
    <source>
        <dbReference type="ARBA" id="ARBA00023125"/>
    </source>
</evidence>
<sequence>MDIPEKVPVYLKHTLRDLRVRKGLPQSDAAKMMGVTEPTLRRWEKDSSDLTMQQIWKISKIYSIPQDYIFFGSNNAFSEKLDEQKEVSK</sequence>
<dbReference type="CDD" id="cd00093">
    <property type="entry name" value="HTH_XRE"/>
    <property type="match status" value="1"/>
</dbReference>
<evidence type="ECO:0000313" key="3">
    <source>
        <dbReference type="Proteomes" id="UP000326779"/>
    </source>
</evidence>
<dbReference type="AlphaFoldDB" id="A0A5P8Q6K0"/>
<dbReference type="SUPFAM" id="SSF47413">
    <property type="entry name" value="lambda repressor-like DNA-binding domains"/>
    <property type="match status" value="1"/>
</dbReference>
<dbReference type="GO" id="GO:0003677">
    <property type="term" value="F:DNA binding"/>
    <property type="evidence" value="ECO:0007669"/>
    <property type="project" value="UniProtKB-KW"/>
</dbReference>
<dbReference type="PROSITE" id="PS50943">
    <property type="entry name" value="HTH_CROC1"/>
    <property type="match status" value="1"/>
</dbReference>
<reference evidence="2 3" key="1">
    <citation type="submission" date="2019-10" db="EMBL/GenBank/DDBJ databases">
        <title>The completed genome of Lactobacillus harbinensis M1.</title>
        <authorList>
            <person name="Zheng Y."/>
        </authorList>
    </citation>
    <scope>NUCLEOTIDE SEQUENCE [LARGE SCALE GENOMIC DNA]</scope>
    <source>
        <strain evidence="2 3">M1</strain>
    </source>
</reference>
<organism evidence="2 3">
    <name type="scientific">Schleiferilactobacillus harbinensis</name>
    <dbReference type="NCBI Taxonomy" id="304207"/>
    <lineage>
        <taxon>Bacteria</taxon>
        <taxon>Bacillati</taxon>
        <taxon>Bacillota</taxon>
        <taxon>Bacilli</taxon>
        <taxon>Lactobacillales</taxon>
        <taxon>Lactobacillaceae</taxon>
        <taxon>Schleiferilactobacillus</taxon>
    </lineage>
</organism>